<protein>
    <recommendedName>
        <fullName evidence="3">DUF1800 domain-containing protein</fullName>
    </recommendedName>
</protein>
<evidence type="ECO:0000313" key="2">
    <source>
        <dbReference type="Proteomes" id="UP000076234"/>
    </source>
</evidence>
<sequence length="478" mass="51461">MPSLYLAANRFGLGRRFDDPATDDPQAWLLRQLDDYDPVPAPIAALPGRAAIAAAYVEYQDDRRAMRRNAPDDVARKDGTGAAMDPELQRLSRSAIRTHYVDAAAARLANAVATPTPFPERLVHFWSNHFAVSADKLPVIGFAGNYEFEAIRPHIMGKFSDLLIAAVRHPAMLLYLDQAQSFGPDSPVSDRIRARGRRQALGLNENLAREIMELHTLGVRTGYTQADVTAFAKVLTGLTVAGLGRGAGQRMMPAGAADGDTVFIAPLHEPGAQSIMGKRYAQGGADQAEAVLLDLARHPATARHIATKLARHFSGDTPAPALVARLEADFLRTGGDLTSLYGTLVAAPEAWAAEPAMFKSPWDWTVSVMRSLKLPALGDRQNVPALFTQLGQPIWRPGSPAGYDDLVATWAGSAAMMQRVELASRIAGRIGDRVDARQLAPLILADALTTQTAQAVARADSPGQALALLYASPAFLRR</sequence>
<dbReference type="STRING" id="1219058.AOA14_02725"/>
<evidence type="ECO:0008006" key="3">
    <source>
        <dbReference type="Google" id="ProtNLM"/>
    </source>
</evidence>
<dbReference type="InterPro" id="IPR014917">
    <property type="entry name" value="DUF1800"/>
</dbReference>
<dbReference type="AlphaFoldDB" id="A0A142VUN7"/>
<reference evidence="1 2" key="2">
    <citation type="journal article" date="2016" name="Genome Announc.">
        <title>Complete Genome Sequence of Sphingopyxis terrae Strain 203-1 (NBRC 111660), a Polyethylene Glycol Degrader.</title>
        <authorList>
            <person name="Ohtsubo Y."/>
            <person name="Nonoyama S."/>
            <person name="Nagata Y."/>
            <person name="Numata M."/>
            <person name="Tsuchikane K."/>
            <person name="Hosoyama A."/>
            <person name="Yamazoe A."/>
            <person name="Tsuda M."/>
            <person name="Fujita N."/>
            <person name="Kawai F."/>
        </authorList>
    </citation>
    <scope>NUCLEOTIDE SEQUENCE [LARGE SCALE GENOMIC DNA]</scope>
    <source>
        <strain evidence="1 2">203-1</strain>
    </source>
</reference>
<dbReference type="RefSeq" id="WP_062900664.1">
    <property type="nucleotide sequence ID" value="NZ_CP013342.1"/>
</dbReference>
<dbReference type="Proteomes" id="UP000076234">
    <property type="component" value="Chromosome"/>
</dbReference>
<dbReference type="EMBL" id="CP013342">
    <property type="protein sequence ID" value="AMU93518.1"/>
    <property type="molecule type" value="Genomic_DNA"/>
</dbReference>
<proteinExistence type="predicted"/>
<accession>A0A142VUN7</accession>
<reference evidence="2" key="1">
    <citation type="submission" date="2015-11" db="EMBL/GenBank/DDBJ databases">
        <title>Complete genome sequence of a polyethylene glycol-degrading strain Sphingopyxis terrae strain 203-1 (NBRC 15098).</title>
        <authorList>
            <person name="Yoshiyuki O."/>
            <person name="Shouta N."/>
            <person name="Nagata Y."/>
            <person name="Numata M."/>
            <person name="Tsuchikane K."/>
            <person name="Hosoyama A."/>
            <person name="Yamazoe A."/>
            <person name="Tsuda M."/>
            <person name="Fujita N."/>
            <person name="Kawai F."/>
        </authorList>
    </citation>
    <scope>NUCLEOTIDE SEQUENCE [LARGE SCALE GENOMIC DNA]</scope>
    <source>
        <strain evidence="2">203-1</strain>
    </source>
</reference>
<gene>
    <name evidence="1" type="ORF">AOA14_02725</name>
</gene>
<dbReference type="Pfam" id="PF08811">
    <property type="entry name" value="DUF1800"/>
    <property type="match status" value="1"/>
</dbReference>
<evidence type="ECO:0000313" key="1">
    <source>
        <dbReference type="EMBL" id="AMU93518.1"/>
    </source>
</evidence>
<organism evidence="1 2">
    <name type="scientific">Sphingopyxis terrae subsp. terrae NBRC 15098</name>
    <dbReference type="NCBI Taxonomy" id="1219058"/>
    <lineage>
        <taxon>Bacteria</taxon>
        <taxon>Pseudomonadati</taxon>
        <taxon>Pseudomonadota</taxon>
        <taxon>Alphaproteobacteria</taxon>
        <taxon>Sphingomonadales</taxon>
        <taxon>Sphingomonadaceae</taxon>
        <taxon>Sphingopyxis</taxon>
    </lineage>
</organism>
<dbReference type="KEGG" id="ster:AOA14_02725"/>
<name>A0A142VUN7_9SPHN</name>